<dbReference type="GO" id="GO:0005615">
    <property type="term" value="C:extracellular space"/>
    <property type="evidence" value="ECO:0007669"/>
    <property type="project" value="InterPro"/>
</dbReference>
<dbReference type="SMART" id="SM00093">
    <property type="entry name" value="SERPIN"/>
    <property type="match status" value="1"/>
</dbReference>
<evidence type="ECO:0000256" key="1">
    <source>
        <dbReference type="ARBA" id="ARBA00009500"/>
    </source>
</evidence>
<proteinExistence type="inferred from homology"/>
<dbReference type="InterPro" id="IPR042178">
    <property type="entry name" value="Serpin_sf_1"/>
</dbReference>
<evidence type="ECO:0000259" key="3">
    <source>
        <dbReference type="SMART" id="SM00093"/>
    </source>
</evidence>
<comment type="similarity">
    <text evidence="1 2">Belongs to the serpin family.</text>
</comment>
<dbReference type="PROSITE" id="PS00284">
    <property type="entry name" value="SERPIN"/>
    <property type="match status" value="1"/>
</dbReference>
<sequence length="376" mass="43193">MSSTPLLTTHANFAIKTLTKIIGDNKEPTSVIYSPISVGIALAMAYVGSSGETKEQIKKHLVGDFDDEELHSKFNEFLNNISKNEEFSLECVNKIYVKDGFSLLDTYTQTIMKYYNGQFEQINFTDPNTCDKINDFVKKATNNIIENLISQGDLDELTRLILINAIYFKGKWCKKFDKSNTIEKDFYVTKNVTKKVKMMTKKGKYQYCENKDYQMLKLYYEGMEHSMIILLPKEKCSLIEKLPSLDGQLLFDLEFEFEDNVTVTVYLPKFKTESTHILNEPFINLGMDVPFSDKADFSFMSKEEPLNISKVIQKAFIEVDEEGVEAAAATATVIKLTESGRSVPIPRREYIFRADHPFIYFILDNHSNILFSGIYQ</sequence>
<dbReference type="InterPro" id="IPR000215">
    <property type="entry name" value="Serpin_fam"/>
</dbReference>
<name>A0A0K0FBZ8_STRVS</name>
<dbReference type="InterPro" id="IPR036186">
    <property type="entry name" value="Serpin_sf"/>
</dbReference>
<dbReference type="AlphaFoldDB" id="A0A0K0FBZ8"/>
<dbReference type="SUPFAM" id="SSF56574">
    <property type="entry name" value="Serpins"/>
    <property type="match status" value="1"/>
</dbReference>
<evidence type="ECO:0000313" key="4">
    <source>
        <dbReference type="Proteomes" id="UP000035680"/>
    </source>
</evidence>
<dbReference type="STRING" id="75913.A0A0K0FBZ8"/>
<keyword evidence="4" id="KW-1185">Reference proteome</keyword>
<organism evidence="4 5">
    <name type="scientific">Strongyloides venezuelensis</name>
    <name type="common">Threadworm</name>
    <dbReference type="NCBI Taxonomy" id="75913"/>
    <lineage>
        <taxon>Eukaryota</taxon>
        <taxon>Metazoa</taxon>
        <taxon>Ecdysozoa</taxon>
        <taxon>Nematoda</taxon>
        <taxon>Chromadorea</taxon>
        <taxon>Rhabditida</taxon>
        <taxon>Tylenchina</taxon>
        <taxon>Panagrolaimomorpha</taxon>
        <taxon>Strongyloidoidea</taxon>
        <taxon>Strongyloididae</taxon>
        <taxon>Strongyloides</taxon>
    </lineage>
</organism>
<dbReference type="PANTHER" id="PTHR11461">
    <property type="entry name" value="SERINE PROTEASE INHIBITOR, SERPIN"/>
    <property type="match status" value="1"/>
</dbReference>
<dbReference type="Gene3D" id="3.30.497.10">
    <property type="entry name" value="Antithrombin, subunit I, domain 2"/>
    <property type="match status" value="1"/>
</dbReference>
<dbReference type="InterPro" id="IPR023796">
    <property type="entry name" value="Serpin_dom"/>
</dbReference>
<dbReference type="Pfam" id="PF00079">
    <property type="entry name" value="Serpin"/>
    <property type="match status" value="1"/>
</dbReference>
<protein>
    <submittedName>
        <fullName evidence="5">SERPIN domain-containing protein</fullName>
    </submittedName>
</protein>
<feature type="domain" description="Serpin" evidence="3">
    <location>
        <begin position="16"/>
        <end position="375"/>
    </location>
</feature>
<reference evidence="4" key="1">
    <citation type="submission" date="2014-07" db="EMBL/GenBank/DDBJ databases">
        <authorList>
            <person name="Martin A.A"/>
            <person name="De Silva N."/>
        </authorList>
    </citation>
    <scope>NUCLEOTIDE SEQUENCE</scope>
</reference>
<dbReference type="InterPro" id="IPR023795">
    <property type="entry name" value="Serpin_CS"/>
</dbReference>
<accession>A0A0K0FBZ8</accession>
<dbReference type="InterPro" id="IPR042185">
    <property type="entry name" value="Serpin_sf_2"/>
</dbReference>
<dbReference type="GO" id="GO:0004867">
    <property type="term" value="F:serine-type endopeptidase inhibitor activity"/>
    <property type="evidence" value="ECO:0007669"/>
    <property type="project" value="InterPro"/>
</dbReference>
<dbReference type="PANTHER" id="PTHR11461:SF211">
    <property type="entry name" value="GH10112P-RELATED"/>
    <property type="match status" value="1"/>
</dbReference>
<dbReference type="Gene3D" id="2.30.39.10">
    <property type="entry name" value="Alpha-1-antitrypsin, domain 1"/>
    <property type="match status" value="1"/>
</dbReference>
<evidence type="ECO:0000313" key="5">
    <source>
        <dbReference type="WBParaSite" id="SVE_0636200.1"/>
    </source>
</evidence>
<dbReference type="WBParaSite" id="SVE_0636200.1">
    <property type="protein sequence ID" value="SVE_0636200.1"/>
    <property type="gene ID" value="SVE_0636200"/>
</dbReference>
<reference evidence="5" key="2">
    <citation type="submission" date="2015-08" db="UniProtKB">
        <authorList>
            <consortium name="WormBaseParasite"/>
        </authorList>
    </citation>
    <scope>IDENTIFICATION</scope>
</reference>
<dbReference type="Proteomes" id="UP000035680">
    <property type="component" value="Unassembled WGS sequence"/>
</dbReference>
<evidence type="ECO:0000256" key="2">
    <source>
        <dbReference type="RuleBase" id="RU000411"/>
    </source>
</evidence>
<dbReference type="CDD" id="cd00172">
    <property type="entry name" value="serpin"/>
    <property type="match status" value="1"/>
</dbReference>